<dbReference type="AlphaFoldDB" id="A0A2T0UHG9"/>
<reference evidence="2 3" key="1">
    <citation type="submission" date="2018-03" db="EMBL/GenBank/DDBJ databases">
        <title>Genomic Encyclopedia of Type Strains, Phase III (KMG-III): the genomes of soil and plant-associated and newly described type strains.</title>
        <authorList>
            <person name="Whitman W."/>
        </authorList>
    </citation>
    <scope>NUCLEOTIDE SEQUENCE [LARGE SCALE GENOMIC DNA]</scope>
    <source>
        <strain evidence="2 3">CGMCC 4.7067</strain>
    </source>
</reference>
<organism evidence="2 3">
    <name type="scientific">Glycomyces artemisiae</name>
    <dbReference type="NCBI Taxonomy" id="1076443"/>
    <lineage>
        <taxon>Bacteria</taxon>
        <taxon>Bacillati</taxon>
        <taxon>Actinomycetota</taxon>
        <taxon>Actinomycetes</taxon>
        <taxon>Glycomycetales</taxon>
        <taxon>Glycomycetaceae</taxon>
        <taxon>Glycomyces</taxon>
    </lineage>
</organism>
<evidence type="ECO:0000256" key="1">
    <source>
        <dbReference type="SAM" id="Coils"/>
    </source>
</evidence>
<proteinExistence type="predicted"/>
<feature type="coiled-coil region" evidence="1">
    <location>
        <begin position="221"/>
        <end position="248"/>
    </location>
</feature>
<evidence type="ECO:0000313" key="3">
    <source>
        <dbReference type="Proteomes" id="UP000238176"/>
    </source>
</evidence>
<comment type="caution">
    <text evidence="2">The sequence shown here is derived from an EMBL/GenBank/DDBJ whole genome shotgun (WGS) entry which is preliminary data.</text>
</comment>
<protein>
    <submittedName>
        <fullName evidence="2">Uncharacterized protein</fullName>
    </submittedName>
</protein>
<accession>A0A2T0UHG9</accession>
<gene>
    <name evidence="2" type="ORF">B0I28_107125</name>
</gene>
<sequence length="273" mass="28828">MPGDLSFVQNARDAFRRLDRELMSRASFGVLDEEVADLLGSIGFHSGCMIGLGAISTGSAPVRDHIVRIVLPGLEQYELANSQNPVQVMRGKLEDWDGPAGSASYRFKWEYLPDLAQSLEWTFSAFQALAGAMTVMELVLEKAREQHLALLDDTVSAVADVESRARAESTSALTQIASAVGTGFGVGTVVGPVAGAFAGVLAGVGALIDAASSDAVRGEIVDILKTTVDRLEGIKSALESEAHQIERALDDAMAYLSGANLGKFLAPEVAFAN</sequence>
<name>A0A2T0UHG9_9ACTN</name>
<evidence type="ECO:0000313" key="2">
    <source>
        <dbReference type="EMBL" id="PRY57277.1"/>
    </source>
</evidence>
<keyword evidence="1" id="KW-0175">Coiled coil</keyword>
<dbReference type="Proteomes" id="UP000238176">
    <property type="component" value="Unassembled WGS sequence"/>
</dbReference>
<dbReference type="EMBL" id="PVTJ01000007">
    <property type="protein sequence ID" value="PRY57277.1"/>
    <property type="molecule type" value="Genomic_DNA"/>
</dbReference>
<keyword evidence="3" id="KW-1185">Reference proteome</keyword>